<dbReference type="SUPFAM" id="SSF50156">
    <property type="entry name" value="PDZ domain-like"/>
    <property type="match status" value="1"/>
</dbReference>
<dbReference type="EMBL" id="HG994592">
    <property type="protein sequence ID" value="CAF2830160.1"/>
    <property type="molecule type" value="Genomic_DNA"/>
</dbReference>
<dbReference type="OrthoDB" id="438726at2759"/>
<dbReference type="Proteomes" id="UP000675881">
    <property type="component" value="Chromosome 13"/>
</dbReference>
<dbReference type="PANTHER" id="PTHR19964:SF84">
    <property type="entry name" value="LIGAND OF NUMB PROTEIN X 2-LIKE ISOFORM X1"/>
    <property type="match status" value="1"/>
</dbReference>
<gene>
    <name evidence="1" type="ORF">LSAA_4120</name>
</gene>
<dbReference type="InterPro" id="IPR001478">
    <property type="entry name" value="PDZ"/>
</dbReference>
<sequence length="94" mass="10367">MVMNQLYLCEEPYWSKYDDRTVSLSLHINVISDGITRLPILEGEVSHVEIPRTNSSLGITIVGGADTPLRCVVVQEVFPDGLVAQDGRLQPGDQ</sequence>
<dbReference type="PROSITE" id="PS50106">
    <property type="entry name" value="PDZ"/>
    <property type="match status" value="1"/>
</dbReference>
<dbReference type="Pfam" id="PF00595">
    <property type="entry name" value="PDZ"/>
    <property type="match status" value="1"/>
</dbReference>
<proteinExistence type="predicted"/>
<name>A0A7R8CLQ7_LEPSM</name>
<organism evidence="1 2">
    <name type="scientific">Lepeophtheirus salmonis</name>
    <name type="common">Salmon louse</name>
    <name type="synonym">Caligus salmonis</name>
    <dbReference type="NCBI Taxonomy" id="72036"/>
    <lineage>
        <taxon>Eukaryota</taxon>
        <taxon>Metazoa</taxon>
        <taxon>Ecdysozoa</taxon>
        <taxon>Arthropoda</taxon>
        <taxon>Crustacea</taxon>
        <taxon>Multicrustacea</taxon>
        <taxon>Hexanauplia</taxon>
        <taxon>Copepoda</taxon>
        <taxon>Siphonostomatoida</taxon>
        <taxon>Caligidae</taxon>
        <taxon>Lepeophtheirus</taxon>
    </lineage>
</organism>
<dbReference type="Gene3D" id="2.30.42.10">
    <property type="match status" value="1"/>
</dbReference>
<dbReference type="AlphaFoldDB" id="A0A7R8CLQ7"/>
<dbReference type="InterPro" id="IPR051342">
    <property type="entry name" value="PDZ_scaffold"/>
</dbReference>
<reference evidence="1" key="1">
    <citation type="submission" date="2021-02" db="EMBL/GenBank/DDBJ databases">
        <authorList>
            <person name="Bekaert M."/>
        </authorList>
    </citation>
    <scope>NUCLEOTIDE SEQUENCE</scope>
    <source>
        <strain evidence="1">IoA-00</strain>
    </source>
</reference>
<evidence type="ECO:0000313" key="1">
    <source>
        <dbReference type="EMBL" id="CAF2830160.1"/>
    </source>
</evidence>
<accession>A0A7R8CLQ7</accession>
<protein>
    <submittedName>
        <fullName evidence="1">(salmon louse) hypothetical protein</fullName>
    </submittedName>
</protein>
<dbReference type="PANTHER" id="PTHR19964">
    <property type="entry name" value="MULTIPLE PDZ DOMAIN PROTEIN"/>
    <property type="match status" value="1"/>
</dbReference>
<keyword evidence="2" id="KW-1185">Reference proteome</keyword>
<evidence type="ECO:0000313" key="2">
    <source>
        <dbReference type="Proteomes" id="UP000675881"/>
    </source>
</evidence>
<dbReference type="InterPro" id="IPR036034">
    <property type="entry name" value="PDZ_sf"/>
</dbReference>